<dbReference type="PANTHER" id="PTHR45977:SF4">
    <property type="entry name" value="RING-TYPE DOMAIN-CONTAINING PROTEIN"/>
    <property type="match status" value="1"/>
</dbReference>
<gene>
    <name evidence="15" type="ORF">K505DRAFT_367196</name>
</gene>
<protein>
    <recommendedName>
        <fullName evidence="3">RING-type E3 ubiquitin transferase</fullName>
        <ecNumber evidence="3">2.3.2.27</ecNumber>
    </recommendedName>
</protein>
<evidence type="ECO:0000256" key="13">
    <source>
        <dbReference type="SAM" id="MobiDB-lite"/>
    </source>
</evidence>
<keyword evidence="7 12" id="KW-0863">Zinc-finger</keyword>
<dbReference type="GO" id="GO:0061630">
    <property type="term" value="F:ubiquitin protein ligase activity"/>
    <property type="evidence" value="ECO:0007669"/>
    <property type="project" value="UniProtKB-EC"/>
</dbReference>
<comment type="catalytic activity">
    <reaction evidence="1">
        <text>S-ubiquitinyl-[E2 ubiquitin-conjugating enzyme]-L-cysteine + [acceptor protein]-L-lysine = [E2 ubiquitin-conjugating enzyme]-L-cysteine + N(6)-ubiquitinyl-[acceptor protein]-L-lysine.</text>
        <dbReference type="EC" id="2.3.2.27"/>
    </reaction>
</comment>
<evidence type="ECO:0000256" key="6">
    <source>
        <dbReference type="ARBA" id="ARBA00022723"/>
    </source>
</evidence>
<dbReference type="InterPro" id="IPR001841">
    <property type="entry name" value="Znf_RING"/>
</dbReference>
<evidence type="ECO:0000256" key="7">
    <source>
        <dbReference type="ARBA" id="ARBA00022771"/>
    </source>
</evidence>
<feature type="region of interest" description="Disordered" evidence="13">
    <location>
        <begin position="94"/>
        <end position="168"/>
    </location>
</feature>
<accession>A0A6A6WUN1</accession>
<dbReference type="GO" id="GO:0016020">
    <property type="term" value="C:membrane"/>
    <property type="evidence" value="ECO:0007669"/>
    <property type="project" value="UniProtKB-SubCell"/>
</dbReference>
<evidence type="ECO:0000313" key="16">
    <source>
        <dbReference type="Proteomes" id="UP000799757"/>
    </source>
</evidence>
<dbReference type="Gene3D" id="3.30.40.10">
    <property type="entry name" value="Zinc/RING finger domain, C3HC4 (zinc finger)"/>
    <property type="match status" value="1"/>
</dbReference>
<evidence type="ECO:0000256" key="1">
    <source>
        <dbReference type="ARBA" id="ARBA00000900"/>
    </source>
</evidence>
<evidence type="ECO:0000256" key="5">
    <source>
        <dbReference type="ARBA" id="ARBA00022692"/>
    </source>
</evidence>
<dbReference type="EMBL" id="MU002297">
    <property type="protein sequence ID" value="KAF2787624.1"/>
    <property type="molecule type" value="Genomic_DNA"/>
</dbReference>
<dbReference type="PROSITE" id="PS50089">
    <property type="entry name" value="ZF_RING_2"/>
    <property type="match status" value="1"/>
</dbReference>
<dbReference type="GO" id="GO:0006511">
    <property type="term" value="P:ubiquitin-dependent protein catabolic process"/>
    <property type="evidence" value="ECO:0007669"/>
    <property type="project" value="TreeGrafter"/>
</dbReference>
<evidence type="ECO:0000313" key="15">
    <source>
        <dbReference type="EMBL" id="KAF2787624.1"/>
    </source>
</evidence>
<comment type="subcellular location">
    <subcellularLocation>
        <location evidence="2">Membrane</location>
        <topology evidence="2">Multi-pass membrane protein</topology>
    </subcellularLocation>
</comment>
<feature type="compositionally biased region" description="Basic and acidic residues" evidence="13">
    <location>
        <begin position="110"/>
        <end position="121"/>
    </location>
</feature>
<evidence type="ECO:0000256" key="4">
    <source>
        <dbReference type="ARBA" id="ARBA00022679"/>
    </source>
</evidence>
<feature type="compositionally biased region" description="Basic and acidic residues" evidence="13">
    <location>
        <begin position="31"/>
        <end position="53"/>
    </location>
</feature>
<keyword evidence="9" id="KW-0862">Zinc</keyword>
<organism evidence="15 16">
    <name type="scientific">Melanomma pulvis-pyrius CBS 109.77</name>
    <dbReference type="NCBI Taxonomy" id="1314802"/>
    <lineage>
        <taxon>Eukaryota</taxon>
        <taxon>Fungi</taxon>
        <taxon>Dikarya</taxon>
        <taxon>Ascomycota</taxon>
        <taxon>Pezizomycotina</taxon>
        <taxon>Dothideomycetes</taxon>
        <taxon>Pleosporomycetidae</taxon>
        <taxon>Pleosporales</taxon>
        <taxon>Melanommataceae</taxon>
        <taxon>Melanomma</taxon>
    </lineage>
</organism>
<dbReference type="InterPro" id="IPR013083">
    <property type="entry name" value="Znf_RING/FYVE/PHD"/>
</dbReference>
<keyword evidence="8" id="KW-0833">Ubl conjugation pathway</keyword>
<evidence type="ECO:0000256" key="3">
    <source>
        <dbReference type="ARBA" id="ARBA00012483"/>
    </source>
</evidence>
<dbReference type="AlphaFoldDB" id="A0A6A6WUN1"/>
<proteinExistence type="predicted"/>
<feature type="region of interest" description="Disordered" evidence="13">
    <location>
        <begin position="1"/>
        <end position="74"/>
    </location>
</feature>
<dbReference type="SMART" id="SM00744">
    <property type="entry name" value="RINGv"/>
    <property type="match status" value="1"/>
</dbReference>
<keyword evidence="4" id="KW-0808">Transferase</keyword>
<keyword evidence="5" id="KW-0812">Transmembrane</keyword>
<keyword evidence="11" id="KW-0472">Membrane</keyword>
<dbReference type="CDD" id="cd16448">
    <property type="entry name" value="RING-H2"/>
    <property type="match status" value="1"/>
</dbReference>
<dbReference type="Pfam" id="PF13639">
    <property type="entry name" value="zf-RING_2"/>
    <property type="match status" value="1"/>
</dbReference>
<sequence>MSSREYGVSRMDPYRRYRDEAPRRVGNSRLHPCEQGHHSYRIHRTDDYVHESDKFDDESDDESDDSFDIGDYPADFWEPVVRNSSSDSYDIGDYPGDFWEPVVRNPSSDSSRRLGYDREQARSGPSFVDGPRRSEHDRARHYGDGRTSYDGGRRPNTECYSPDPAPPLVRMSNGPPMDMRQLPADTHMVAPGARSSTSQYCNPVQNPSNDTCGICREGHSAREPLVMPCVCTHTFHVSCLDEWVNCNRCPTCRRSICPEGRPLYANANGVTVPVQRVGPDDRH</sequence>
<dbReference type="InterPro" id="IPR011016">
    <property type="entry name" value="Znf_RING-CH"/>
</dbReference>
<dbReference type="GO" id="GO:0008270">
    <property type="term" value="F:zinc ion binding"/>
    <property type="evidence" value="ECO:0007669"/>
    <property type="project" value="UniProtKB-KW"/>
</dbReference>
<dbReference type="SUPFAM" id="SSF57850">
    <property type="entry name" value="RING/U-box"/>
    <property type="match status" value="1"/>
</dbReference>
<evidence type="ECO:0000256" key="12">
    <source>
        <dbReference type="PROSITE-ProRule" id="PRU00175"/>
    </source>
</evidence>
<evidence type="ECO:0000256" key="11">
    <source>
        <dbReference type="ARBA" id="ARBA00023136"/>
    </source>
</evidence>
<feature type="compositionally biased region" description="Acidic residues" evidence="13">
    <location>
        <begin position="54"/>
        <end position="68"/>
    </location>
</feature>
<dbReference type="PANTHER" id="PTHR45977">
    <property type="entry name" value="TARGET OF ERK KINASE MPK-1"/>
    <property type="match status" value="1"/>
</dbReference>
<dbReference type="GO" id="GO:0016567">
    <property type="term" value="P:protein ubiquitination"/>
    <property type="evidence" value="ECO:0007669"/>
    <property type="project" value="TreeGrafter"/>
</dbReference>
<keyword evidence="10" id="KW-1133">Transmembrane helix</keyword>
<evidence type="ECO:0000256" key="10">
    <source>
        <dbReference type="ARBA" id="ARBA00022989"/>
    </source>
</evidence>
<name>A0A6A6WUN1_9PLEO</name>
<evidence type="ECO:0000256" key="8">
    <source>
        <dbReference type="ARBA" id="ARBA00022786"/>
    </source>
</evidence>
<dbReference type="EC" id="2.3.2.27" evidence="3"/>
<evidence type="ECO:0000256" key="9">
    <source>
        <dbReference type="ARBA" id="ARBA00022833"/>
    </source>
</evidence>
<evidence type="ECO:0000259" key="14">
    <source>
        <dbReference type="PROSITE" id="PS50089"/>
    </source>
</evidence>
<feature type="domain" description="RING-type" evidence="14">
    <location>
        <begin position="212"/>
        <end position="253"/>
    </location>
</feature>
<keyword evidence="16" id="KW-1185">Reference proteome</keyword>
<dbReference type="OrthoDB" id="3800401at2759"/>
<dbReference type="Proteomes" id="UP000799757">
    <property type="component" value="Unassembled WGS sequence"/>
</dbReference>
<evidence type="ECO:0000256" key="2">
    <source>
        <dbReference type="ARBA" id="ARBA00004141"/>
    </source>
</evidence>
<feature type="compositionally biased region" description="Basic and acidic residues" evidence="13">
    <location>
        <begin position="12"/>
        <end position="23"/>
    </location>
</feature>
<feature type="compositionally biased region" description="Basic and acidic residues" evidence="13">
    <location>
        <begin position="130"/>
        <end position="144"/>
    </location>
</feature>
<keyword evidence="6" id="KW-0479">Metal-binding</keyword>
<reference evidence="15" key="1">
    <citation type="journal article" date="2020" name="Stud. Mycol.">
        <title>101 Dothideomycetes genomes: a test case for predicting lifestyles and emergence of pathogens.</title>
        <authorList>
            <person name="Haridas S."/>
            <person name="Albert R."/>
            <person name="Binder M."/>
            <person name="Bloem J."/>
            <person name="Labutti K."/>
            <person name="Salamov A."/>
            <person name="Andreopoulos B."/>
            <person name="Baker S."/>
            <person name="Barry K."/>
            <person name="Bills G."/>
            <person name="Bluhm B."/>
            <person name="Cannon C."/>
            <person name="Castanera R."/>
            <person name="Culley D."/>
            <person name="Daum C."/>
            <person name="Ezra D."/>
            <person name="Gonzalez J."/>
            <person name="Henrissat B."/>
            <person name="Kuo A."/>
            <person name="Liang C."/>
            <person name="Lipzen A."/>
            <person name="Lutzoni F."/>
            <person name="Magnuson J."/>
            <person name="Mondo S."/>
            <person name="Nolan M."/>
            <person name="Ohm R."/>
            <person name="Pangilinan J."/>
            <person name="Park H.-J."/>
            <person name="Ramirez L."/>
            <person name="Alfaro M."/>
            <person name="Sun H."/>
            <person name="Tritt A."/>
            <person name="Yoshinaga Y."/>
            <person name="Zwiers L.-H."/>
            <person name="Turgeon B."/>
            <person name="Goodwin S."/>
            <person name="Spatafora J."/>
            <person name="Crous P."/>
            <person name="Grigoriev I."/>
        </authorList>
    </citation>
    <scope>NUCLEOTIDE SEQUENCE</scope>
    <source>
        <strain evidence="15">CBS 109.77</strain>
    </source>
</reference>